<evidence type="ECO:0000313" key="1">
    <source>
        <dbReference type="EMBL" id="SCU75986.1"/>
    </source>
</evidence>
<reference evidence="1" key="1">
    <citation type="submission" date="2016-09" db="EMBL/GenBank/DDBJ databases">
        <authorList>
            <person name="Capua I."/>
            <person name="De Benedictis P."/>
            <person name="Joannis T."/>
            <person name="Lombin L.H."/>
            <person name="Cattoli G."/>
        </authorList>
    </citation>
    <scope>NUCLEOTIDE SEQUENCE</scope>
    <source>
        <strain evidence="1">B9</strain>
    </source>
</reference>
<protein>
    <recommendedName>
        <fullName evidence="2">Virulence factor secretion apparatus protein</fullName>
    </recommendedName>
</protein>
<gene>
    <name evidence="1" type="ORF">CNECB9_2620004</name>
</gene>
<dbReference type="InterPro" id="IPR053165">
    <property type="entry name" value="HSI-I_assembly_Hcp1"/>
</dbReference>
<dbReference type="SUPFAM" id="SSF141452">
    <property type="entry name" value="Hcp1-like"/>
    <property type="match status" value="1"/>
</dbReference>
<dbReference type="InterPro" id="IPR008514">
    <property type="entry name" value="T6SS_Hcp"/>
</dbReference>
<proteinExistence type="predicted"/>
<evidence type="ECO:0008006" key="2">
    <source>
        <dbReference type="Google" id="ProtNLM"/>
    </source>
</evidence>
<dbReference type="PANTHER" id="PTHR36152:SF5">
    <property type="entry name" value="PROTEIN HCP1"/>
    <property type="match status" value="1"/>
</dbReference>
<dbReference type="InterPro" id="IPR036624">
    <property type="entry name" value="Hcp1-lik_sf"/>
</dbReference>
<accession>A0A1K0JA62</accession>
<dbReference type="PANTHER" id="PTHR36152">
    <property type="entry name" value="CYTOPLASMIC PROTEIN-RELATED"/>
    <property type="match status" value="1"/>
</dbReference>
<dbReference type="Pfam" id="PF05638">
    <property type="entry name" value="T6SS_HCP"/>
    <property type="match status" value="1"/>
</dbReference>
<sequence>MDTIILDIPEIKGSNKQQTGRAAERIQIFSFSHGVAMAVTNDPANSKRTAGKAQFQSMTMSKKTDQATPGLYAACAAGKSLGDVKLEIGRTEDGAFRSEMTYTLSDAIVESIQTAGGMGDSSDTFTLDFTRITAFFTQQKGDAQKEGTAAFGWDLVENMACAVSAPPEPQKKAA</sequence>
<dbReference type="RefSeq" id="WP_340525017.1">
    <property type="nucleotide sequence ID" value="NZ_FMSH01000182.1"/>
</dbReference>
<dbReference type="EMBL" id="FMSH01000182">
    <property type="protein sequence ID" value="SCU75986.1"/>
    <property type="molecule type" value="Genomic_DNA"/>
</dbReference>
<dbReference type="AlphaFoldDB" id="A0A1K0JA62"/>
<organism evidence="1">
    <name type="scientific">Cupriavidus necator</name>
    <name type="common">Alcaligenes eutrophus</name>
    <name type="synonym">Ralstonia eutropha</name>
    <dbReference type="NCBI Taxonomy" id="106590"/>
    <lineage>
        <taxon>Bacteria</taxon>
        <taxon>Pseudomonadati</taxon>
        <taxon>Pseudomonadota</taxon>
        <taxon>Betaproteobacteria</taxon>
        <taxon>Burkholderiales</taxon>
        <taxon>Burkholderiaceae</taxon>
        <taxon>Cupriavidus</taxon>
    </lineage>
</organism>
<dbReference type="Gene3D" id="2.30.110.20">
    <property type="entry name" value="Hcp1-like"/>
    <property type="match status" value="1"/>
</dbReference>
<name>A0A1K0JA62_CUPNE</name>